<dbReference type="CDD" id="cd04301">
    <property type="entry name" value="NAT_SF"/>
    <property type="match status" value="1"/>
</dbReference>
<sequence length="526" mass="58198">MPACSIPPADSVKGVKILRGLEGQDDNLDALSALFEQLQLLTVDASNPELDLITFAHSAYFFGVITEVDEVAQQRCAAPETDRESTWSMDEEPIRTPKRCISPIKVESNEVVPHSSSLTLVPQKGSSAAPEPPAIGHLNAHNNGTPDELGLDAYLDNHYSDFEAQQSSNAVSFPWDDHKTRSKSPKFVPASKVSLYNDDNKINPQIENNLKSQWDPPAPLVGIVYLTSSQNYGDLLHVGELNIGIILEPAFRKKGYARKAIEKVLETAFADHTCHRIQAIILDSPAKDRALNLFMQSRFGHEGTRRRAFFGPFDSEWKDTTYLAMLDTDWVMRTSISPRFRVAPKSLWDELFARHQREREELLRWEERNYPLKRSMSMETVRNIVAPSSSSVSTSASEDEAMTDSGSAVSATASSRRVNGKKRRIDVGDAYDASASESEGEPELVTGLHSPPPSYDPTEWLAQVRSHRSTSPASSQSGESIHSDGSYTTSSSSQWDHMESASDGSLSDFGYQVLNLDSDGDDDDEL</sequence>
<evidence type="ECO:0000259" key="2">
    <source>
        <dbReference type="Pfam" id="PF13302"/>
    </source>
</evidence>
<dbReference type="HOGENOM" id="CLU_513939_0_0_1"/>
<dbReference type="EMBL" id="KN838587">
    <property type="protein sequence ID" value="KIK02799.1"/>
    <property type="molecule type" value="Genomic_DNA"/>
</dbReference>
<keyword evidence="4" id="KW-1185">Reference proteome</keyword>
<dbReference type="AlphaFoldDB" id="A0A0C9XMP8"/>
<feature type="compositionally biased region" description="Low complexity" evidence="1">
    <location>
        <begin position="405"/>
        <end position="415"/>
    </location>
</feature>
<organism evidence="3 4">
    <name type="scientific">Laccaria amethystina LaAM-08-1</name>
    <dbReference type="NCBI Taxonomy" id="1095629"/>
    <lineage>
        <taxon>Eukaryota</taxon>
        <taxon>Fungi</taxon>
        <taxon>Dikarya</taxon>
        <taxon>Basidiomycota</taxon>
        <taxon>Agaricomycotina</taxon>
        <taxon>Agaricomycetes</taxon>
        <taxon>Agaricomycetidae</taxon>
        <taxon>Agaricales</taxon>
        <taxon>Agaricineae</taxon>
        <taxon>Hydnangiaceae</taxon>
        <taxon>Laccaria</taxon>
    </lineage>
</organism>
<feature type="region of interest" description="Disordered" evidence="1">
    <location>
        <begin position="386"/>
        <end position="526"/>
    </location>
</feature>
<name>A0A0C9XMP8_9AGAR</name>
<dbReference type="InterPro" id="IPR016181">
    <property type="entry name" value="Acyl_CoA_acyltransferase"/>
</dbReference>
<dbReference type="Gene3D" id="3.40.630.30">
    <property type="match status" value="1"/>
</dbReference>
<reference evidence="3 4" key="1">
    <citation type="submission" date="2014-04" db="EMBL/GenBank/DDBJ databases">
        <authorList>
            <consortium name="DOE Joint Genome Institute"/>
            <person name="Kuo A."/>
            <person name="Kohler A."/>
            <person name="Nagy L.G."/>
            <person name="Floudas D."/>
            <person name="Copeland A."/>
            <person name="Barry K.W."/>
            <person name="Cichocki N."/>
            <person name="Veneault-Fourrey C."/>
            <person name="LaButti K."/>
            <person name="Lindquist E.A."/>
            <person name="Lipzen A."/>
            <person name="Lundell T."/>
            <person name="Morin E."/>
            <person name="Murat C."/>
            <person name="Sun H."/>
            <person name="Tunlid A."/>
            <person name="Henrissat B."/>
            <person name="Grigoriev I.V."/>
            <person name="Hibbett D.S."/>
            <person name="Martin F."/>
            <person name="Nordberg H.P."/>
            <person name="Cantor M.N."/>
            <person name="Hua S.X."/>
        </authorList>
    </citation>
    <scope>NUCLEOTIDE SEQUENCE [LARGE SCALE GENOMIC DNA]</scope>
    <source>
        <strain evidence="3 4">LaAM-08-1</strain>
    </source>
</reference>
<dbReference type="SUPFAM" id="SSF55729">
    <property type="entry name" value="Acyl-CoA N-acyltransferases (Nat)"/>
    <property type="match status" value="1"/>
</dbReference>
<dbReference type="Pfam" id="PF13302">
    <property type="entry name" value="Acetyltransf_3"/>
    <property type="match status" value="1"/>
</dbReference>
<dbReference type="OrthoDB" id="64477at2759"/>
<evidence type="ECO:0000313" key="4">
    <source>
        <dbReference type="Proteomes" id="UP000054477"/>
    </source>
</evidence>
<feature type="compositionally biased region" description="Polar residues" evidence="1">
    <location>
        <begin position="469"/>
        <end position="479"/>
    </location>
</feature>
<protein>
    <recommendedName>
        <fullName evidence="2">N-acetyltransferase domain-containing protein</fullName>
    </recommendedName>
</protein>
<evidence type="ECO:0000313" key="3">
    <source>
        <dbReference type="EMBL" id="KIK02799.1"/>
    </source>
</evidence>
<gene>
    <name evidence="3" type="ORF">K443DRAFT_96179</name>
</gene>
<accession>A0A0C9XMP8</accession>
<dbReference type="InterPro" id="IPR000182">
    <property type="entry name" value="GNAT_dom"/>
</dbReference>
<reference evidence="4" key="2">
    <citation type="submission" date="2015-01" db="EMBL/GenBank/DDBJ databases">
        <title>Evolutionary Origins and Diversification of the Mycorrhizal Mutualists.</title>
        <authorList>
            <consortium name="DOE Joint Genome Institute"/>
            <consortium name="Mycorrhizal Genomics Consortium"/>
            <person name="Kohler A."/>
            <person name="Kuo A."/>
            <person name="Nagy L.G."/>
            <person name="Floudas D."/>
            <person name="Copeland A."/>
            <person name="Barry K.W."/>
            <person name="Cichocki N."/>
            <person name="Veneault-Fourrey C."/>
            <person name="LaButti K."/>
            <person name="Lindquist E.A."/>
            <person name="Lipzen A."/>
            <person name="Lundell T."/>
            <person name="Morin E."/>
            <person name="Murat C."/>
            <person name="Riley R."/>
            <person name="Ohm R."/>
            <person name="Sun H."/>
            <person name="Tunlid A."/>
            <person name="Henrissat B."/>
            <person name="Grigoriev I.V."/>
            <person name="Hibbett D.S."/>
            <person name="Martin F."/>
        </authorList>
    </citation>
    <scope>NUCLEOTIDE SEQUENCE [LARGE SCALE GENOMIC DNA]</scope>
    <source>
        <strain evidence="4">LaAM-08-1</strain>
    </source>
</reference>
<feature type="domain" description="N-acetyltransferase" evidence="2">
    <location>
        <begin position="219"/>
        <end position="282"/>
    </location>
</feature>
<dbReference type="GO" id="GO:0016747">
    <property type="term" value="F:acyltransferase activity, transferring groups other than amino-acyl groups"/>
    <property type="evidence" value="ECO:0007669"/>
    <property type="project" value="InterPro"/>
</dbReference>
<feature type="compositionally biased region" description="Low complexity" evidence="1">
    <location>
        <begin position="483"/>
        <end position="493"/>
    </location>
</feature>
<evidence type="ECO:0000256" key="1">
    <source>
        <dbReference type="SAM" id="MobiDB-lite"/>
    </source>
</evidence>
<dbReference type="Proteomes" id="UP000054477">
    <property type="component" value="Unassembled WGS sequence"/>
</dbReference>
<proteinExistence type="predicted"/>